<reference evidence="4" key="1">
    <citation type="submission" date="2023-10" db="EMBL/GenBank/DDBJ databases">
        <authorList>
            <person name="Noh H."/>
        </authorList>
    </citation>
    <scope>NUCLEOTIDE SEQUENCE</scope>
    <source>
        <strain evidence="4">DUCC4014</strain>
    </source>
</reference>
<evidence type="ECO:0000313" key="4">
    <source>
        <dbReference type="EMBL" id="WOO83254.1"/>
    </source>
</evidence>
<feature type="region of interest" description="Disordered" evidence="2">
    <location>
        <begin position="99"/>
        <end position="220"/>
    </location>
</feature>
<feature type="compositionally biased region" description="Basic and acidic residues" evidence="2">
    <location>
        <begin position="596"/>
        <end position="609"/>
    </location>
</feature>
<accession>A0AAF0YE87</accession>
<sequence length="619" mass="64878">MLPIPPHASSPSASSHTYHHPTTSHRRTMSTPVWQQYYWPPSYYHNHYPPLPPPQPAELPVQSSPAANPKASLLHPSFLPPCEHGKEGEMHAHAFDLLSLAGGPNSSPPKTPNGAEVAGSVPATSYLSTTRPVNGTAATNGSAASAAATASPAAKPRRMSSSTTGVLGRGKLGLMGDSGLEKSLARPTLSSSYSTGATPIPGRRLSSATGGGGSPQLFDFAKTDRRPTAVRANSRTTIAASLPSRGIAGGTARVQAPPTVQTDDMELDMEFDGDDDDDDRSGGRSGSAELDMDMEDDAEPTDELKPEWEKLALGTGSGGIKGRRKGMVFKCESCSKEYRHPSCLVKHRWEHSPHWREPTQISMSKHQQVQMLEAAAILAHMDPTNAQGRSLPTDKSLWPAILSPRGDNALLKSARSAARDLPKVSHSPAGSTVPPLTPSSLRDSATFGSVKDRKSSPGSDSTSSDSFTQNGLSPAPSSLGLKAANGHSKPVGINGSDGRRSSVSSAPGPGTPHSAGSLPDMAGLHFYTGTTPVGTSPLPNRGLPLSLTARAGMIGGGMFGRNATNFKVPDSGLRGGVAEDDEDDDLSFGLGGRAKSSSEEADERRREDDSGFEIENMDL</sequence>
<feature type="region of interest" description="Disordered" evidence="2">
    <location>
        <begin position="1"/>
        <end position="29"/>
    </location>
</feature>
<feature type="compositionally biased region" description="Low complexity" evidence="2">
    <location>
        <begin position="134"/>
        <end position="154"/>
    </location>
</feature>
<feature type="compositionally biased region" description="Polar residues" evidence="2">
    <location>
        <begin position="122"/>
        <end position="133"/>
    </location>
</feature>
<dbReference type="GeneID" id="87809954"/>
<feature type="compositionally biased region" description="Acidic residues" evidence="2">
    <location>
        <begin position="263"/>
        <end position="279"/>
    </location>
</feature>
<keyword evidence="1" id="KW-0479">Metal-binding</keyword>
<feature type="compositionally biased region" description="Polar residues" evidence="2">
    <location>
        <begin position="467"/>
        <end position="476"/>
    </location>
</feature>
<dbReference type="EMBL" id="CP086718">
    <property type="protein sequence ID" value="WOO83254.1"/>
    <property type="molecule type" value="Genomic_DNA"/>
</dbReference>
<dbReference type="GO" id="GO:0008270">
    <property type="term" value="F:zinc ion binding"/>
    <property type="evidence" value="ECO:0007669"/>
    <property type="project" value="UniProtKB-KW"/>
</dbReference>
<gene>
    <name evidence="4" type="ORF">LOC62_05G006778</name>
</gene>
<evidence type="ECO:0000259" key="3">
    <source>
        <dbReference type="PROSITE" id="PS50157"/>
    </source>
</evidence>
<feature type="region of interest" description="Disordered" evidence="2">
    <location>
        <begin position="569"/>
        <end position="619"/>
    </location>
</feature>
<feature type="compositionally biased region" description="Low complexity" evidence="2">
    <location>
        <begin position="456"/>
        <end position="466"/>
    </location>
</feature>
<keyword evidence="1" id="KW-0862">Zinc</keyword>
<dbReference type="AlphaFoldDB" id="A0AAF0YE87"/>
<feature type="region of interest" description="Disordered" evidence="2">
    <location>
        <begin position="54"/>
        <end position="78"/>
    </location>
</feature>
<dbReference type="PROSITE" id="PS50157">
    <property type="entry name" value="ZINC_FINGER_C2H2_2"/>
    <property type="match status" value="1"/>
</dbReference>
<protein>
    <recommendedName>
        <fullName evidence="3">C2H2-type domain-containing protein</fullName>
    </recommendedName>
</protein>
<dbReference type="PROSITE" id="PS00028">
    <property type="entry name" value="ZINC_FINGER_C2H2_1"/>
    <property type="match status" value="1"/>
</dbReference>
<keyword evidence="5" id="KW-1185">Reference proteome</keyword>
<feature type="compositionally biased region" description="Acidic residues" evidence="2">
    <location>
        <begin position="290"/>
        <end position="301"/>
    </location>
</feature>
<feature type="compositionally biased region" description="Polar residues" evidence="2">
    <location>
        <begin position="188"/>
        <end position="197"/>
    </location>
</feature>
<dbReference type="InterPro" id="IPR013087">
    <property type="entry name" value="Znf_C2H2_type"/>
</dbReference>
<feature type="compositionally biased region" description="Polar residues" evidence="2">
    <location>
        <begin position="438"/>
        <end position="447"/>
    </location>
</feature>
<organism evidence="4 5">
    <name type="scientific">Vanrija pseudolonga</name>
    <dbReference type="NCBI Taxonomy" id="143232"/>
    <lineage>
        <taxon>Eukaryota</taxon>
        <taxon>Fungi</taxon>
        <taxon>Dikarya</taxon>
        <taxon>Basidiomycota</taxon>
        <taxon>Agaricomycotina</taxon>
        <taxon>Tremellomycetes</taxon>
        <taxon>Trichosporonales</taxon>
        <taxon>Trichosporonaceae</taxon>
        <taxon>Vanrija</taxon>
    </lineage>
</organism>
<evidence type="ECO:0000256" key="2">
    <source>
        <dbReference type="SAM" id="MobiDB-lite"/>
    </source>
</evidence>
<feature type="compositionally biased region" description="Acidic residues" evidence="2">
    <location>
        <begin position="610"/>
        <end position="619"/>
    </location>
</feature>
<proteinExistence type="predicted"/>
<feature type="domain" description="C2H2-type" evidence="3">
    <location>
        <begin position="329"/>
        <end position="352"/>
    </location>
</feature>
<evidence type="ECO:0000256" key="1">
    <source>
        <dbReference type="PROSITE-ProRule" id="PRU00042"/>
    </source>
</evidence>
<feature type="compositionally biased region" description="Basic residues" evidence="2">
    <location>
        <begin position="17"/>
        <end position="28"/>
    </location>
</feature>
<feature type="region of interest" description="Disordered" evidence="2">
    <location>
        <begin position="419"/>
        <end position="523"/>
    </location>
</feature>
<dbReference type="Proteomes" id="UP000827549">
    <property type="component" value="Chromosome 5"/>
</dbReference>
<name>A0AAF0YE87_9TREE</name>
<evidence type="ECO:0000313" key="5">
    <source>
        <dbReference type="Proteomes" id="UP000827549"/>
    </source>
</evidence>
<keyword evidence="1" id="KW-0863">Zinc-finger</keyword>
<dbReference type="RefSeq" id="XP_062629280.1">
    <property type="nucleotide sequence ID" value="XM_062773296.1"/>
</dbReference>
<feature type="region of interest" description="Disordered" evidence="2">
    <location>
        <begin position="248"/>
        <end position="303"/>
    </location>
</feature>